<reference evidence="1 2" key="1">
    <citation type="submission" date="2020-01" db="EMBL/GenBank/DDBJ databases">
        <authorList>
            <person name="Liu G."/>
            <person name="Liu B."/>
        </authorList>
    </citation>
    <scope>NUCLEOTIDE SEQUENCE [LARGE SCALE GENOMIC DNA]</scope>
    <source>
        <strain evidence="1 2">FJAT-51161</strain>
    </source>
</reference>
<sequence length="52" mass="5978">MSLPNHIEKGEKFANLDDETNKEATKLIEKAKIQMEELGVDFPTEKFNQLVD</sequence>
<evidence type="ECO:0000313" key="2">
    <source>
        <dbReference type="Proteomes" id="UP000596049"/>
    </source>
</evidence>
<proteinExistence type="predicted"/>
<organism evidence="1 2">
    <name type="scientific">Lysinibacillus agricola</name>
    <dbReference type="NCBI Taxonomy" id="2590012"/>
    <lineage>
        <taxon>Bacteria</taxon>
        <taxon>Bacillati</taxon>
        <taxon>Bacillota</taxon>
        <taxon>Bacilli</taxon>
        <taxon>Bacillales</taxon>
        <taxon>Bacillaceae</taxon>
        <taxon>Lysinibacillus</taxon>
    </lineage>
</organism>
<dbReference type="Proteomes" id="UP000596049">
    <property type="component" value="Chromosome"/>
</dbReference>
<dbReference type="RefSeq" id="WP_158003027.1">
    <property type="nucleotide sequence ID" value="NZ_CP067341.1"/>
</dbReference>
<accession>A0ABX7AMU5</accession>
<evidence type="ECO:0000313" key="1">
    <source>
        <dbReference type="EMBL" id="QQP10505.1"/>
    </source>
</evidence>
<protein>
    <submittedName>
        <fullName evidence="1">Uncharacterized protein</fullName>
    </submittedName>
</protein>
<name>A0ABX7AMU5_9BACI</name>
<dbReference type="EMBL" id="CP067341">
    <property type="protein sequence ID" value="QQP10505.1"/>
    <property type="molecule type" value="Genomic_DNA"/>
</dbReference>
<gene>
    <name evidence="1" type="ORF">FJQ98_14595</name>
</gene>
<keyword evidence="2" id="KW-1185">Reference proteome</keyword>